<organism evidence="3 4">
    <name type="scientific">Bacteroides intestinalis</name>
    <dbReference type="NCBI Taxonomy" id="329854"/>
    <lineage>
        <taxon>Bacteria</taxon>
        <taxon>Pseudomonadati</taxon>
        <taxon>Bacteroidota</taxon>
        <taxon>Bacteroidia</taxon>
        <taxon>Bacteroidales</taxon>
        <taxon>Bacteroidaceae</taxon>
        <taxon>Bacteroides</taxon>
    </lineage>
</organism>
<proteinExistence type="inferred from homology"/>
<dbReference type="SUPFAM" id="SSF56672">
    <property type="entry name" value="DNA/RNA polymerases"/>
    <property type="match status" value="1"/>
</dbReference>
<dbReference type="InterPro" id="IPR043128">
    <property type="entry name" value="Rev_trsase/Diguanyl_cyclase"/>
</dbReference>
<name>A0A415MUP7_9BACE</name>
<feature type="domain" description="Reverse transcriptase" evidence="2">
    <location>
        <begin position="1"/>
        <end position="319"/>
    </location>
</feature>
<dbReference type="CDD" id="cd01646">
    <property type="entry name" value="RT_Bac_retron_I"/>
    <property type="match status" value="1"/>
</dbReference>
<evidence type="ECO:0000313" key="4">
    <source>
        <dbReference type="Proteomes" id="UP000285013"/>
    </source>
</evidence>
<evidence type="ECO:0000313" key="3">
    <source>
        <dbReference type="EMBL" id="RHL85279.1"/>
    </source>
</evidence>
<dbReference type="AlphaFoldDB" id="A0A415MUP7"/>
<dbReference type="PANTHER" id="PTHR34047">
    <property type="entry name" value="NUCLEAR INTRON MATURASE 1, MITOCHONDRIAL-RELATED"/>
    <property type="match status" value="1"/>
</dbReference>
<sequence>MELKIEDLIGRGYFPKELPPPFNTIDLANNYSMIKNKWQNPENSLVRNSGEDISSFSERKSTYNKKTRLANKRSKCGIYSITKSLLCRRYLSIPNPIHYIKLSKCIVENWDKLEPQLANDSLSMSSPIFQKSLIDRCFRTRSERFVDFVTKTLDLSFKHTFELRLDISMFYHRIYTHSIPWALLGKDRAKQVYNNIDKFKTSSDSRDLYDYKMFVIGDEIDVASRATQEDQTIGIPVGPDTSLIIAELILAQVDKFVERERDISACRYFDDYYIYTNSKERADEVLKKVEQILYEYNLEINESKVSIKEYPFHFVEDFSIELRNFNLNNNFEYSIKQYFSIVWKFASHSPHKKNQIFNYSFAIFDSDIFDRKYFNISENWEIFEDLMLKSLLTCPSIIEIVYRIILRRFEFSGSLTKRTSEKLHIIISSIIDSHAETNESFEVSWCLWMCKIFKFDITKEQASKILLMRDSISRLILLDIINSGTSSLKQELIVELRTLCKKLVQEGLLGSNWLLLYEGVLKGWLNINSTRIKRNHYFKILYETNISFYDSDASLRTQTVEYVFDRRKMNIKLRREAKEQAEELFYKIIKEQAEKQYEEDSDDLWFSFFGKDEEEIKNDKQKRILEIEEELRKDPEYIDLKENLFNSILDKKASDKPIDETELFETYLSQLNHYSTYK</sequence>
<dbReference type="Pfam" id="PF00078">
    <property type="entry name" value="RVT_1"/>
    <property type="match status" value="1"/>
</dbReference>
<dbReference type="Proteomes" id="UP000285013">
    <property type="component" value="Unassembled WGS sequence"/>
</dbReference>
<comment type="caution">
    <text evidence="3">The sequence shown here is derived from an EMBL/GenBank/DDBJ whole genome shotgun (WGS) entry which is preliminary data.</text>
</comment>
<comment type="similarity">
    <text evidence="1">Belongs to the bacterial reverse transcriptase family.</text>
</comment>
<dbReference type="InterPro" id="IPR051083">
    <property type="entry name" value="GrpII_Intron_Splice-Mob/Def"/>
</dbReference>
<dbReference type="EMBL" id="QRPE01000047">
    <property type="protein sequence ID" value="RHL85279.1"/>
    <property type="molecule type" value="Genomic_DNA"/>
</dbReference>
<gene>
    <name evidence="3" type="ORF">DWZ95_23070</name>
</gene>
<dbReference type="InterPro" id="IPR043502">
    <property type="entry name" value="DNA/RNA_pol_sf"/>
</dbReference>
<accession>A0A415MUP7</accession>
<evidence type="ECO:0000259" key="2">
    <source>
        <dbReference type="PROSITE" id="PS50878"/>
    </source>
</evidence>
<dbReference type="Gene3D" id="3.30.70.270">
    <property type="match status" value="1"/>
</dbReference>
<dbReference type="InterPro" id="IPR000477">
    <property type="entry name" value="RT_dom"/>
</dbReference>
<dbReference type="PANTHER" id="PTHR34047:SF8">
    <property type="entry name" value="PROTEIN YKFC"/>
    <property type="match status" value="1"/>
</dbReference>
<dbReference type="RefSeq" id="WP_118423697.1">
    <property type="nucleotide sequence ID" value="NZ_QRPE01000047.1"/>
</dbReference>
<evidence type="ECO:0000256" key="1">
    <source>
        <dbReference type="ARBA" id="ARBA00034120"/>
    </source>
</evidence>
<reference evidence="3 4" key="1">
    <citation type="submission" date="2018-08" db="EMBL/GenBank/DDBJ databases">
        <title>A genome reference for cultivated species of the human gut microbiota.</title>
        <authorList>
            <person name="Zou Y."/>
            <person name="Xue W."/>
            <person name="Luo G."/>
        </authorList>
    </citation>
    <scope>NUCLEOTIDE SEQUENCE [LARGE SCALE GENOMIC DNA]</scope>
    <source>
        <strain evidence="3 4">AF36-16BH</strain>
    </source>
</reference>
<dbReference type="PROSITE" id="PS50878">
    <property type="entry name" value="RT_POL"/>
    <property type="match status" value="1"/>
</dbReference>
<protein>
    <recommendedName>
        <fullName evidence="2">Reverse transcriptase domain-containing protein</fullName>
    </recommendedName>
</protein>